<dbReference type="Pfam" id="PF07332">
    <property type="entry name" value="Phage_holin_3_6"/>
    <property type="match status" value="1"/>
</dbReference>
<sequence>MENNLNDKANLKDKAEDLTEDIGDYLETYYQLKVLQITDKAANVASISMASLAVIVLMTFMFLFLGIALGLWIGESLNNMVAGFAIVAGAYALLALIVIGLRKNVVQPFIRNSIIKKTYG</sequence>
<evidence type="ECO:0000313" key="3">
    <source>
        <dbReference type="EMBL" id="RAW01773.1"/>
    </source>
</evidence>
<keyword evidence="2" id="KW-0472">Membrane</keyword>
<dbReference type="AlphaFoldDB" id="A0A364Y4M9"/>
<keyword evidence="2" id="KW-1133">Transmembrane helix</keyword>
<protein>
    <submittedName>
        <fullName evidence="3">Phage holin family protein</fullName>
    </submittedName>
</protein>
<dbReference type="EMBL" id="QMFY01000003">
    <property type="protein sequence ID" value="RAW01773.1"/>
    <property type="molecule type" value="Genomic_DNA"/>
</dbReference>
<keyword evidence="1" id="KW-0175">Coiled coil</keyword>
<reference evidence="3 4" key="1">
    <citation type="submission" date="2018-06" db="EMBL/GenBank/DDBJ databases">
        <title>Chryseolinea flavus sp. nov., a member of the phylum Bacteroidetes isolated from soil.</title>
        <authorList>
            <person name="Li Y."/>
            <person name="Wang J."/>
        </authorList>
    </citation>
    <scope>NUCLEOTIDE SEQUENCE [LARGE SCALE GENOMIC DNA]</scope>
    <source>
        <strain evidence="3 4">SDU1-6</strain>
    </source>
</reference>
<feature type="coiled-coil region" evidence="1">
    <location>
        <begin position="1"/>
        <end position="28"/>
    </location>
</feature>
<dbReference type="RefSeq" id="WP_112746513.1">
    <property type="nucleotide sequence ID" value="NZ_QMFY01000003.1"/>
</dbReference>
<gene>
    <name evidence="3" type="ORF">DQQ10_09000</name>
</gene>
<keyword evidence="2" id="KW-0812">Transmembrane</keyword>
<name>A0A364Y4M9_9BACT</name>
<feature type="transmembrane region" description="Helical" evidence="2">
    <location>
        <begin position="80"/>
        <end position="101"/>
    </location>
</feature>
<dbReference type="Proteomes" id="UP000251889">
    <property type="component" value="Unassembled WGS sequence"/>
</dbReference>
<organism evidence="3 4">
    <name type="scientific">Pseudochryseolinea flava</name>
    <dbReference type="NCBI Taxonomy" id="2059302"/>
    <lineage>
        <taxon>Bacteria</taxon>
        <taxon>Pseudomonadati</taxon>
        <taxon>Bacteroidota</taxon>
        <taxon>Cytophagia</taxon>
        <taxon>Cytophagales</taxon>
        <taxon>Fulvivirgaceae</taxon>
        <taxon>Pseudochryseolinea</taxon>
    </lineage>
</organism>
<comment type="caution">
    <text evidence="3">The sequence shown here is derived from an EMBL/GenBank/DDBJ whole genome shotgun (WGS) entry which is preliminary data.</text>
</comment>
<evidence type="ECO:0000256" key="1">
    <source>
        <dbReference type="SAM" id="Coils"/>
    </source>
</evidence>
<evidence type="ECO:0000313" key="4">
    <source>
        <dbReference type="Proteomes" id="UP000251889"/>
    </source>
</evidence>
<evidence type="ECO:0000256" key="2">
    <source>
        <dbReference type="SAM" id="Phobius"/>
    </source>
</evidence>
<dbReference type="OrthoDB" id="679927at2"/>
<keyword evidence="4" id="KW-1185">Reference proteome</keyword>
<proteinExistence type="predicted"/>
<feature type="transmembrane region" description="Helical" evidence="2">
    <location>
        <begin position="50"/>
        <end position="74"/>
    </location>
</feature>
<accession>A0A364Y4M9</accession>
<dbReference type="InterPro" id="IPR009937">
    <property type="entry name" value="Phage_holin_3_6"/>
</dbReference>